<keyword evidence="5" id="KW-0347">Helicase</keyword>
<dbReference type="GO" id="GO:0008270">
    <property type="term" value="F:zinc ion binding"/>
    <property type="evidence" value="ECO:0007669"/>
    <property type="project" value="UniProtKB-KW"/>
</dbReference>
<dbReference type="SUPFAM" id="SSF57756">
    <property type="entry name" value="Retrovirus zinc finger-like domains"/>
    <property type="match status" value="2"/>
</dbReference>
<dbReference type="PANTHER" id="PTHR47958">
    <property type="entry name" value="ATP-DEPENDENT RNA HELICASE DBP3"/>
    <property type="match status" value="1"/>
</dbReference>
<organism evidence="12 13">
    <name type="scientific">Caenorhabditis angaria</name>
    <dbReference type="NCBI Taxonomy" id="860376"/>
    <lineage>
        <taxon>Eukaryota</taxon>
        <taxon>Metazoa</taxon>
        <taxon>Ecdysozoa</taxon>
        <taxon>Nematoda</taxon>
        <taxon>Chromadorea</taxon>
        <taxon>Rhabditida</taxon>
        <taxon>Rhabditina</taxon>
        <taxon>Rhabditomorpha</taxon>
        <taxon>Rhabditoidea</taxon>
        <taxon>Rhabditidae</taxon>
        <taxon>Peloderinae</taxon>
        <taxon>Caenorhabditis</taxon>
    </lineage>
</organism>
<dbReference type="SMART" id="SM00487">
    <property type="entry name" value="DEXDc"/>
    <property type="match status" value="1"/>
</dbReference>
<keyword evidence="3" id="KW-0547">Nucleotide-binding</keyword>
<evidence type="ECO:0000256" key="4">
    <source>
        <dbReference type="ARBA" id="ARBA00022801"/>
    </source>
</evidence>
<dbReference type="EMBL" id="CANHGI010000004">
    <property type="protein sequence ID" value="CAI5447699.1"/>
    <property type="molecule type" value="Genomic_DNA"/>
</dbReference>
<dbReference type="GO" id="GO:0003724">
    <property type="term" value="F:RNA helicase activity"/>
    <property type="evidence" value="ECO:0007669"/>
    <property type="project" value="UniProtKB-EC"/>
</dbReference>
<dbReference type="EC" id="3.6.4.13" evidence="2"/>
<feature type="compositionally biased region" description="Polar residues" evidence="8">
    <location>
        <begin position="87"/>
        <end position="96"/>
    </location>
</feature>
<dbReference type="GO" id="GO:0005524">
    <property type="term" value="F:ATP binding"/>
    <property type="evidence" value="ECO:0007669"/>
    <property type="project" value="UniProtKB-KW"/>
</dbReference>
<feature type="compositionally biased region" description="Polar residues" evidence="8">
    <location>
        <begin position="523"/>
        <end position="533"/>
    </location>
</feature>
<gene>
    <name evidence="12" type="ORF">CAMP_LOCUS10336</name>
</gene>
<comment type="similarity">
    <text evidence="1">Belongs to the DEAD box helicase family. DDX4/VASA subfamily.</text>
</comment>
<dbReference type="SMART" id="SM00343">
    <property type="entry name" value="ZnF_C2HC"/>
    <property type="match status" value="4"/>
</dbReference>
<dbReference type="SMART" id="SM00490">
    <property type="entry name" value="HELICc"/>
    <property type="match status" value="1"/>
</dbReference>
<keyword evidence="4" id="KW-0378">Hydrolase</keyword>
<dbReference type="PROSITE" id="PS00039">
    <property type="entry name" value="DEAD_ATP_HELICASE"/>
    <property type="match status" value="1"/>
</dbReference>
<protein>
    <recommendedName>
        <fullName evidence="2">RNA helicase</fullName>
        <ecNumber evidence="2">3.6.4.13</ecNumber>
    </recommendedName>
</protein>
<evidence type="ECO:0000313" key="12">
    <source>
        <dbReference type="EMBL" id="CAI5447699.1"/>
    </source>
</evidence>
<evidence type="ECO:0000256" key="1">
    <source>
        <dbReference type="ARBA" id="ARBA00010132"/>
    </source>
</evidence>
<dbReference type="GO" id="GO:0003676">
    <property type="term" value="F:nucleic acid binding"/>
    <property type="evidence" value="ECO:0007669"/>
    <property type="project" value="InterPro"/>
</dbReference>
<keyword evidence="7" id="KW-0479">Metal-binding</keyword>
<feature type="compositionally biased region" description="Low complexity" evidence="8">
    <location>
        <begin position="704"/>
        <end position="724"/>
    </location>
</feature>
<feature type="region of interest" description="Disordered" evidence="8">
    <location>
        <begin position="149"/>
        <end position="313"/>
    </location>
</feature>
<dbReference type="InterPro" id="IPR011545">
    <property type="entry name" value="DEAD/DEAH_box_helicase_dom"/>
</dbReference>
<dbReference type="PROSITE" id="PS50158">
    <property type="entry name" value="ZF_CCHC"/>
    <property type="match status" value="4"/>
</dbReference>
<dbReference type="Pfam" id="PF00098">
    <property type="entry name" value="zf-CCHC"/>
    <property type="match status" value="4"/>
</dbReference>
<dbReference type="Gene3D" id="3.40.50.300">
    <property type="entry name" value="P-loop containing nucleotide triphosphate hydrolases"/>
    <property type="match status" value="2"/>
</dbReference>
<dbReference type="InterPro" id="IPR027417">
    <property type="entry name" value="P-loop_NTPase"/>
</dbReference>
<proteinExistence type="inferred from homology"/>
<feature type="region of interest" description="Disordered" evidence="8">
    <location>
        <begin position="332"/>
        <end position="752"/>
    </location>
</feature>
<evidence type="ECO:0000259" key="9">
    <source>
        <dbReference type="PROSITE" id="PS50158"/>
    </source>
</evidence>
<dbReference type="InterPro" id="IPR000629">
    <property type="entry name" value="RNA-helicase_DEAD-box_CS"/>
</dbReference>
<feature type="compositionally biased region" description="Low complexity" evidence="8">
    <location>
        <begin position="680"/>
        <end position="692"/>
    </location>
</feature>
<feature type="domain" description="CCHC-type" evidence="9">
    <location>
        <begin position="777"/>
        <end position="792"/>
    </location>
</feature>
<evidence type="ECO:0000259" key="10">
    <source>
        <dbReference type="PROSITE" id="PS51192"/>
    </source>
</evidence>
<reference evidence="12" key="1">
    <citation type="submission" date="2022-11" db="EMBL/GenBank/DDBJ databases">
        <authorList>
            <person name="Kikuchi T."/>
        </authorList>
    </citation>
    <scope>NUCLEOTIDE SEQUENCE</scope>
    <source>
        <strain evidence="12">PS1010</strain>
    </source>
</reference>
<feature type="compositionally biased region" description="Polar residues" evidence="8">
    <location>
        <begin position="459"/>
        <end position="478"/>
    </location>
</feature>
<evidence type="ECO:0000256" key="8">
    <source>
        <dbReference type="SAM" id="MobiDB-lite"/>
    </source>
</evidence>
<evidence type="ECO:0000256" key="7">
    <source>
        <dbReference type="PROSITE-ProRule" id="PRU00047"/>
    </source>
</evidence>
<evidence type="ECO:0000313" key="13">
    <source>
        <dbReference type="Proteomes" id="UP001152747"/>
    </source>
</evidence>
<sequence length="1311" mass="140519">MSDFSDDGWGSFEPARKSPQPIRLPDDSNRRSSFISLQMDRTLPVVESPGVTPSPTRDEEPSFDVTFNSSTTVISKPPPTTVFGRQMPTNVQSFGGQQVPPAQKSGGFGSESQDSVDFGVEKKIERPPFGAPPTKSTVFGVQSKPSFLNSKSTKIEQETKSTGFGTPPAPVHKFGQQTEEKPAGFGAEPPFGIQQSKPSGFGETKSNVFGIQQPAKPSGFGEEKSKPTGFGEKAAVFGTQEPTKPSGFGDDKTHVFGIQKPKPSGFGSNVKNAATGEMSPFNKPPPTEEKRQGSQFGADFTRPSIDANQTEDSLMDGVCTDEDETILMSNQSVKHQPGSRVGSDFQPPSSSTFAKSTFGSDSNRPFQQGSQFGADFEAPVNAPTVASLNSKQPEKRPFQGSQFGADFEAPNVGTNTKAVHHDVAPPQNRPIQRQQDLDALSDDGWAEDNSEIALPPEDSVQTIQAETSSMVNQSQTVIGSQKGGFGGLSSSGGFGSNSRVQPQPGSSSGGFGAHTSNGGFGSQPRSDFGSKQPSGGFGAGTQSAFGTQPQSALGNKPSRGEVQDSGFASRSQSGFATKSFSGGLGANSESGFKTEPSGGHNTAFGSKPASGGFGAAQTTSGFGAKSSSGGFGSQPQPGFGTSAQSASKPSNSGFGTTSKSSSGGFGAQVQSGFGSKNQNSGFGTSSQTGFGSKPAFGGANEDTGFGSQQQSGFGLSAAASSGQTTTGGFGSNDKGFGRYASSNQGEGRPEQDRTCYNCRGVGHRSSDCPEPQRPKVCNNCQAEGHFSRECDQPRRARPCHNCQQEGHFAAECQNERVEIAPPGACTRCKEEGHWSKECPTRPRDLDGNILQPFDYVEKAEDELFETIKPTSQWWIDQEQDIVISMADSNIPDIKSFEQFPQIDEQVLENLKRMQLEIPMPIQRAAYRPIYSGTDVVACAHTGSGKTLAFLLPLVTRLLQSSWNSDQDDEVPSPRLVIVAPTRELALQTFDVVRMVTYKTSLTKDIVYGGTSRSGNLQQLARHRKLAILVGTIGRLKDFVASGELSLAKVQHIVLDEADRMVDAHDFGEEVVELFKSSEERTAQMALFSASFKDEIQKQDLLKVVKSNFAMITVNEFGTANRNIKQDIICVDRSEKLPKLLEILGIDENYLLIEGNRVQNDKTLIFVNSVKFASTLAARFSDTGLSVMPMHSYMMQQQREQVLKDFESGKYHILVASNVCARGLDISRLSHVINYDMPDGNGFDEYVNRIGRTGRAGFHGDSTAFFDQSADIEIAGPLISVLEKAGKTVPEWLKDLNQSSAAHQDADAEEEW</sequence>
<dbReference type="Pfam" id="PF00271">
    <property type="entry name" value="Helicase_C"/>
    <property type="match status" value="1"/>
</dbReference>
<keyword evidence="7" id="KW-0863">Zinc-finger</keyword>
<feature type="compositionally biased region" description="Acidic residues" evidence="8">
    <location>
        <begin position="439"/>
        <end position="450"/>
    </location>
</feature>
<evidence type="ECO:0000256" key="3">
    <source>
        <dbReference type="ARBA" id="ARBA00022741"/>
    </source>
</evidence>
<evidence type="ECO:0000256" key="6">
    <source>
        <dbReference type="ARBA" id="ARBA00022840"/>
    </source>
</evidence>
<dbReference type="Proteomes" id="UP001152747">
    <property type="component" value="Unassembled WGS sequence"/>
</dbReference>
<feature type="domain" description="CCHC-type" evidence="9">
    <location>
        <begin position="799"/>
        <end position="814"/>
    </location>
</feature>
<dbReference type="InterPro" id="IPR014001">
    <property type="entry name" value="Helicase_ATP-bd"/>
</dbReference>
<dbReference type="GO" id="GO:0019899">
    <property type="term" value="F:enzyme binding"/>
    <property type="evidence" value="ECO:0007669"/>
    <property type="project" value="UniProtKB-ARBA"/>
</dbReference>
<feature type="compositionally biased region" description="Polar residues" evidence="8">
    <location>
        <begin position="641"/>
        <end position="651"/>
    </location>
</feature>
<dbReference type="GO" id="GO:0016787">
    <property type="term" value="F:hydrolase activity"/>
    <property type="evidence" value="ECO:0007669"/>
    <property type="project" value="UniProtKB-KW"/>
</dbReference>
<feature type="domain" description="Helicase C-terminal" evidence="11">
    <location>
        <begin position="1144"/>
        <end position="1296"/>
    </location>
</feature>
<feature type="compositionally biased region" description="Gly residues" evidence="8">
    <location>
        <begin position="481"/>
        <end position="495"/>
    </location>
</feature>
<feature type="compositionally biased region" description="Polar residues" evidence="8">
    <location>
        <begin position="668"/>
        <end position="679"/>
    </location>
</feature>
<dbReference type="Gene3D" id="4.10.60.10">
    <property type="entry name" value="Zinc finger, CCHC-type"/>
    <property type="match status" value="2"/>
</dbReference>
<dbReference type="InterPro" id="IPR001650">
    <property type="entry name" value="Helicase_C-like"/>
</dbReference>
<evidence type="ECO:0000256" key="2">
    <source>
        <dbReference type="ARBA" id="ARBA00012552"/>
    </source>
</evidence>
<feature type="compositionally biased region" description="Polar residues" evidence="8">
    <location>
        <begin position="65"/>
        <end position="74"/>
    </location>
</feature>
<feature type="compositionally biased region" description="Polar residues" evidence="8">
    <location>
        <begin position="193"/>
        <end position="210"/>
    </location>
</feature>
<dbReference type="PROSITE" id="PS51194">
    <property type="entry name" value="HELICASE_CTER"/>
    <property type="match status" value="1"/>
</dbReference>
<dbReference type="InterPro" id="IPR036875">
    <property type="entry name" value="Znf_CCHC_sf"/>
</dbReference>
<keyword evidence="13" id="KW-1185">Reference proteome</keyword>
<feature type="domain" description="Helicase ATP-binding" evidence="10">
    <location>
        <begin position="926"/>
        <end position="1109"/>
    </location>
</feature>
<keyword evidence="7" id="KW-0862">Zinc</keyword>
<feature type="compositionally biased region" description="Polar residues" evidence="8">
    <location>
        <begin position="346"/>
        <end position="371"/>
    </location>
</feature>
<feature type="domain" description="CCHC-type" evidence="9">
    <location>
        <begin position="825"/>
        <end position="839"/>
    </location>
</feature>
<comment type="caution">
    <text evidence="12">The sequence shown here is derived from an EMBL/GenBank/DDBJ whole genome shotgun (WGS) entry which is preliminary data.</text>
</comment>
<feature type="compositionally biased region" description="Low complexity" evidence="8">
    <location>
        <begin position="620"/>
        <end position="640"/>
    </location>
</feature>
<keyword evidence="6" id="KW-0067">ATP-binding</keyword>
<feature type="compositionally biased region" description="Polar residues" evidence="8">
    <location>
        <begin position="566"/>
        <end position="580"/>
    </location>
</feature>
<dbReference type="CDD" id="cd18787">
    <property type="entry name" value="SF2_C_DEAD"/>
    <property type="match status" value="1"/>
</dbReference>
<dbReference type="OrthoDB" id="5868662at2759"/>
<evidence type="ECO:0000256" key="5">
    <source>
        <dbReference type="ARBA" id="ARBA00022806"/>
    </source>
</evidence>
<feature type="domain" description="CCHC-type" evidence="9">
    <location>
        <begin position="755"/>
        <end position="770"/>
    </location>
</feature>
<dbReference type="SUPFAM" id="SSF52540">
    <property type="entry name" value="P-loop containing nucleoside triphosphate hydrolases"/>
    <property type="match status" value="1"/>
</dbReference>
<feature type="compositionally biased region" description="Low complexity" evidence="8">
    <location>
        <begin position="652"/>
        <end position="662"/>
    </location>
</feature>
<evidence type="ECO:0000259" key="11">
    <source>
        <dbReference type="PROSITE" id="PS51194"/>
    </source>
</evidence>
<name>A0A9P1N2P0_9PELO</name>
<accession>A0A9P1N2P0</accession>
<dbReference type="Pfam" id="PF00270">
    <property type="entry name" value="DEAD"/>
    <property type="match status" value="1"/>
</dbReference>
<feature type="region of interest" description="Disordered" evidence="8">
    <location>
        <begin position="1"/>
        <end position="115"/>
    </location>
</feature>
<dbReference type="GO" id="GO:0043186">
    <property type="term" value="C:P granule"/>
    <property type="evidence" value="ECO:0007669"/>
    <property type="project" value="UniProtKB-ARBA"/>
</dbReference>
<dbReference type="InterPro" id="IPR001878">
    <property type="entry name" value="Znf_CCHC"/>
</dbReference>
<feature type="compositionally biased region" description="Polar residues" evidence="8">
    <location>
        <begin position="540"/>
        <end position="553"/>
    </location>
</feature>
<dbReference type="PROSITE" id="PS51192">
    <property type="entry name" value="HELICASE_ATP_BIND_1"/>
    <property type="match status" value="1"/>
</dbReference>
<feature type="region of interest" description="Disordered" evidence="8">
    <location>
        <begin position="124"/>
        <end position="143"/>
    </location>
</feature>
<feature type="compositionally biased region" description="Polar residues" evidence="8">
    <location>
        <begin position="134"/>
        <end position="143"/>
    </location>
</feature>